<dbReference type="EMBL" id="CSUW01000007">
    <property type="protein sequence ID" value="CPT40355.1"/>
    <property type="molecule type" value="Genomic_DNA"/>
</dbReference>
<accession>A0AB33T3C9</accession>
<evidence type="ECO:0000313" key="3">
    <source>
        <dbReference type="Proteomes" id="UP000038487"/>
    </source>
</evidence>
<proteinExistence type="predicted"/>
<reference evidence="2 3" key="1">
    <citation type="submission" date="2015-03" db="EMBL/GenBank/DDBJ databases">
        <authorList>
            <consortium name="Pathogen Informatics"/>
            <person name="Murphy D."/>
        </authorList>
    </citation>
    <scope>NUCLEOTIDE SEQUENCE [LARGE SCALE GENOMIC DNA]</scope>
    <source>
        <strain evidence="2 3">PAP036</strain>
    </source>
</reference>
<gene>
    <name evidence="2" type="ORF">ERS075527_03013</name>
</gene>
<name>A0AB33T3C9_9MYCO</name>
<dbReference type="AlphaFoldDB" id="A0AB33T3C9"/>
<organism evidence="2 3">
    <name type="scientific">Mycobacteroides abscessus</name>
    <dbReference type="NCBI Taxonomy" id="36809"/>
    <lineage>
        <taxon>Bacteria</taxon>
        <taxon>Bacillati</taxon>
        <taxon>Actinomycetota</taxon>
        <taxon>Actinomycetes</taxon>
        <taxon>Mycobacteriales</taxon>
        <taxon>Mycobacteriaceae</taxon>
        <taxon>Mycobacteroides</taxon>
    </lineage>
</organism>
<dbReference type="Pfam" id="PF23275">
    <property type="entry name" value="TPR_23"/>
    <property type="match status" value="1"/>
</dbReference>
<comment type="caution">
    <text evidence="2">The sequence shown here is derived from an EMBL/GenBank/DDBJ whole genome shotgun (WGS) entry which is preliminary data.</text>
</comment>
<feature type="domain" description="TPR repeat" evidence="1">
    <location>
        <begin position="226"/>
        <end position="467"/>
    </location>
</feature>
<dbReference type="Proteomes" id="UP000038487">
    <property type="component" value="Unassembled WGS sequence"/>
</dbReference>
<sequence>MSRPAKSVVYSADATALGHLAEPTRTVGSKVLGAANTVHGAIIDLEWEGLGKDAAVGRADHELAQDKRVVQGYNALANAYRDGAAAMAPMIGDLKKTGQGLEADSFAVSQDWVVSDMFDYRAGKAAMIAMGSSEKAATDRMNQLQAQRGNEAKTDTVNLQQRADTLGKADQDTATAINSAKGDIGAAAPLSAGLTGEEGKYDFNSAFPNTFMSPEQNAAAWARMVAAGTLSQADLDKLARGEKVQIPAGQMAYLYQMSQSLNGKSPEDIKMLEQMLPTPETRAAFAQGLKIISNPNVEVFGADQLKGYAQGATDETRGSFVPVSGSKVNLPSEIAKELSRTDRVTREPSRGFVTTHLNGVGALQDINDIFKPGATITGSEATKSMLEAANQYAAVDVKHNEGIVHGLKTDAHGPLTSALADVYQTTGKDHLAVHDMVTGKDGDSFLRTVTHEQWGADSGKVGDAFRWMQEGNNPLATDTASKVAHYLADNKTDLNAMPGTEKLLLSGPKSFAEINPGLAKAMAEGVSPYLADLAQAPNDSGLTRPGIEAFKNGGQLQNLFSVFDKNAESAGVINDAAYKQYQQLIENTAHPGLHGMQAEVAGRLTNAMTDGALDSIKPGTSSDAELFKAIFKKIPGAGDAFDAIDIFNKVHSGTPPSEFAQQLATAGTSSTALRASILNGMLDANPSIAHDELVKQYVKGNRIDLTGLSPQDAVDASDRLARYFERAGTGVDTTIAAKVMLGNNDSWAVSR</sequence>
<evidence type="ECO:0000313" key="2">
    <source>
        <dbReference type="EMBL" id="CPT40355.1"/>
    </source>
</evidence>
<protein>
    <recommendedName>
        <fullName evidence="1">TPR repeat domain-containing protein</fullName>
    </recommendedName>
</protein>
<dbReference type="InterPro" id="IPR057037">
    <property type="entry name" value="TPR_rep_actino"/>
</dbReference>
<evidence type="ECO:0000259" key="1">
    <source>
        <dbReference type="Pfam" id="PF23275"/>
    </source>
</evidence>